<dbReference type="Pfam" id="PF12705">
    <property type="entry name" value="PDDEXK_1"/>
    <property type="match status" value="1"/>
</dbReference>
<dbReference type="GO" id="GO:0004527">
    <property type="term" value="F:exonuclease activity"/>
    <property type="evidence" value="ECO:0007669"/>
    <property type="project" value="UniProtKB-KW"/>
</dbReference>
<dbReference type="Gene3D" id="3.90.320.10">
    <property type="match status" value="1"/>
</dbReference>
<reference evidence="2" key="1">
    <citation type="journal article" date="2021" name="Proc. Natl. Acad. Sci. U.S.A.">
        <title>A Catalog of Tens of Thousands of Viruses from Human Metagenomes Reveals Hidden Associations with Chronic Diseases.</title>
        <authorList>
            <person name="Tisza M.J."/>
            <person name="Buck C.B."/>
        </authorList>
    </citation>
    <scope>NUCLEOTIDE SEQUENCE</scope>
    <source>
        <strain evidence="2">CtakU3</strain>
    </source>
</reference>
<dbReference type="EMBL" id="BK015306">
    <property type="protein sequence ID" value="DAE00648.1"/>
    <property type="molecule type" value="Genomic_DNA"/>
</dbReference>
<feature type="domain" description="PD-(D/E)XK endonuclease-like" evidence="1">
    <location>
        <begin position="95"/>
        <end position="190"/>
    </location>
</feature>
<sequence>MEALLLATLAKTGGAPIEVTFDEDAHRYTTANGVIIPSVTTLMKPLTEKAYRSIDREVLRVAAELGTAVHECTEFFDCGDLDEDSVLPEWTPYLEAYQKFLADYKSEHIAVEQKLACESWSGTIDRVSTIGNALWIIDLKTTSTIHAFAGIQLAGYALLWHIHHPEETRKINRAVLQLRDDGTYKFKAFTSDDDFTCFLSLLNIHKWENNHV</sequence>
<evidence type="ECO:0000259" key="1">
    <source>
        <dbReference type="Pfam" id="PF12705"/>
    </source>
</evidence>
<dbReference type="InterPro" id="IPR038726">
    <property type="entry name" value="PDDEXK_AddAB-type"/>
</dbReference>
<name>A0A8S5P1X4_9CAUD</name>
<keyword evidence="2" id="KW-0378">Hydrolase</keyword>
<proteinExistence type="predicted"/>
<accession>A0A8S5P1X4</accession>
<dbReference type="InterPro" id="IPR011604">
    <property type="entry name" value="PDDEXK-like_dom_sf"/>
</dbReference>
<protein>
    <submittedName>
        <fullName evidence="2">Mitochondrial genome maintenance exonuclease 1, DNA complex, DNA exonuclease</fullName>
    </submittedName>
</protein>
<organism evidence="2">
    <name type="scientific">Myoviridae sp. ctakU3</name>
    <dbReference type="NCBI Taxonomy" id="2825135"/>
    <lineage>
        <taxon>Viruses</taxon>
        <taxon>Duplodnaviria</taxon>
        <taxon>Heunggongvirae</taxon>
        <taxon>Uroviricota</taxon>
        <taxon>Caudoviricetes</taxon>
    </lineage>
</organism>
<keyword evidence="2" id="KW-0269">Exonuclease</keyword>
<keyword evidence="2" id="KW-0540">Nuclease</keyword>
<evidence type="ECO:0000313" key="2">
    <source>
        <dbReference type="EMBL" id="DAE00648.1"/>
    </source>
</evidence>